<comment type="caution">
    <text evidence="5">The sequence shown here is derived from an EMBL/GenBank/DDBJ whole genome shotgun (WGS) entry which is preliminary data.</text>
</comment>
<keyword evidence="6" id="KW-1185">Reference proteome</keyword>
<reference evidence="5 6" key="1">
    <citation type="submission" date="2018-10" db="EMBL/GenBank/DDBJ databases">
        <title>A high-quality apple genome assembly.</title>
        <authorList>
            <person name="Hu J."/>
        </authorList>
    </citation>
    <scope>NUCLEOTIDE SEQUENCE [LARGE SCALE GENOMIC DNA]</scope>
    <source>
        <strain evidence="6">cv. HFTH1</strain>
        <tissue evidence="5">Young leaf</tissue>
    </source>
</reference>
<dbReference type="Pfam" id="PF06200">
    <property type="entry name" value="tify"/>
    <property type="match status" value="1"/>
</dbReference>
<evidence type="ECO:0000259" key="4">
    <source>
        <dbReference type="PROSITE" id="PS51320"/>
    </source>
</evidence>
<evidence type="ECO:0000313" key="6">
    <source>
        <dbReference type="Proteomes" id="UP000290289"/>
    </source>
</evidence>
<dbReference type="PROSITE" id="PS51320">
    <property type="entry name" value="TIFY"/>
    <property type="match status" value="1"/>
</dbReference>
<dbReference type="GO" id="GO:0031347">
    <property type="term" value="P:regulation of defense response"/>
    <property type="evidence" value="ECO:0007669"/>
    <property type="project" value="UniProtKB-UniRule"/>
</dbReference>
<gene>
    <name evidence="5" type="ORF">DVH24_032558</name>
</gene>
<dbReference type="EMBL" id="RDQH01000335">
    <property type="protein sequence ID" value="RXH90201.1"/>
    <property type="molecule type" value="Genomic_DNA"/>
</dbReference>
<dbReference type="GO" id="GO:0009611">
    <property type="term" value="P:response to wounding"/>
    <property type="evidence" value="ECO:0007669"/>
    <property type="project" value="UniProtKB-UniRule"/>
</dbReference>
<dbReference type="InterPro" id="IPR010399">
    <property type="entry name" value="Tify_dom"/>
</dbReference>
<feature type="region of interest" description="Disordered" evidence="3">
    <location>
        <begin position="1"/>
        <end position="22"/>
    </location>
</feature>
<dbReference type="SMART" id="SM00979">
    <property type="entry name" value="TIFY"/>
    <property type="match status" value="1"/>
</dbReference>
<dbReference type="AlphaFoldDB" id="A0A498J9X4"/>
<organism evidence="5 6">
    <name type="scientific">Malus domestica</name>
    <name type="common">Apple</name>
    <name type="synonym">Pyrus malus</name>
    <dbReference type="NCBI Taxonomy" id="3750"/>
    <lineage>
        <taxon>Eukaryota</taxon>
        <taxon>Viridiplantae</taxon>
        <taxon>Streptophyta</taxon>
        <taxon>Embryophyta</taxon>
        <taxon>Tracheophyta</taxon>
        <taxon>Spermatophyta</taxon>
        <taxon>Magnoliopsida</taxon>
        <taxon>eudicotyledons</taxon>
        <taxon>Gunneridae</taxon>
        <taxon>Pentapetalae</taxon>
        <taxon>rosids</taxon>
        <taxon>fabids</taxon>
        <taxon>Rosales</taxon>
        <taxon>Rosaceae</taxon>
        <taxon>Amygdaloideae</taxon>
        <taxon>Maleae</taxon>
        <taxon>Malus</taxon>
    </lineage>
</organism>
<evidence type="ECO:0000313" key="5">
    <source>
        <dbReference type="EMBL" id="RXH90201.1"/>
    </source>
</evidence>
<proteinExistence type="inferred from homology"/>
<feature type="domain" description="Tify" evidence="4">
    <location>
        <begin position="18"/>
        <end position="52"/>
    </location>
</feature>
<comment type="domain">
    <text evidence="2">The jas domain is required for interaction with COI1.</text>
</comment>
<sequence>MATSAPPLDSQKTPTDESTRGEPQITIFYNGQVFVCDVTELQARAIILLATREMRGEGTSSRWSSAVLLALRSKIYGPPGVSMKRSLRSFLQKRKQRSQAASPYNSTNNHILSVRADDS</sequence>
<comment type="subcellular location">
    <subcellularLocation>
        <location evidence="2">Nucleus</location>
    </subcellularLocation>
</comment>
<dbReference type="GO" id="GO:0005634">
    <property type="term" value="C:nucleus"/>
    <property type="evidence" value="ECO:0007669"/>
    <property type="project" value="UniProtKB-SubCell"/>
</dbReference>
<evidence type="ECO:0000256" key="2">
    <source>
        <dbReference type="RuleBase" id="RU369065"/>
    </source>
</evidence>
<comment type="function">
    <text evidence="2">Repressor of jasmonate responses.</text>
</comment>
<dbReference type="InterPro" id="IPR040390">
    <property type="entry name" value="TIFY/JAZ"/>
</dbReference>
<dbReference type="PANTHER" id="PTHR33077">
    <property type="entry name" value="PROTEIN TIFY 4A-RELATED-RELATED"/>
    <property type="match status" value="1"/>
</dbReference>
<dbReference type="STRING" id="3750.A0A498J9X4"/>
<protein>
    <recommendedName>
        <fullName evidence="2">Protein TIFY</fullName>
    </recommendedName>
    <alternativeName>
        <fullName evidence="2">Jasmonate ZIM domain-containing protein</fullName>
    </alternativeName>
</protein>
<dbReference type="PANTHER" id="PTHR33077:SF17">
    <property type="entry name" value="PROTEIN TIFY 5B"/>
    <property type="match status" value="1"/>
</dbReference>
<accession>A0A498J9X4</accession>
<dbReference type="InterPro" id="IPR018467">
    <property type="entry name" value="CCT_CS"/>
</dbReference>
<feature type="region of interest" description="Disordered" evidence="3">
    <location>
        <begin position="92"/>
        <end position="119"/>
    </location>
</feature>
<feature type="compositionally biased region" description="Polar residues" evidence="3">
    <location>
        <begin position="98"/>
        <end position="111"/>
    </location>
</feature>
<evidence type="ECO:0000256" key="1">
    <source>
        <dbReference type="ARBA" id="ARBA00008614"/>
    </source>
</evidence>
<comment type="similarity">
    <text evidence="1 2">Belongs to the TIFY/JAZ family.</text>
</comment>
<keyword evidence="2" id="KW-1184">Jasmonic acid signaling pathway</keyword>
<dbReference type="Proteomes" id="UP000290289">
    <property type="component" value="Chromosome 9"/>
</dbReference>
<dbReference type="GO" id="GO:2000022">
    <property type="term" value="P:regulation of jasmonic acid mediated signaling pathway"/>
    <property type="evidence" value="ECO:0007669"/>
    <property type="project" value="UniProtKB-UniRule"/>
</dbReference>
<evidence type="ECO:0000256" key="3">
    <source>
        <dbReference type="SAM" id="MobiDB-lite"/>
    </source>
</evidence>
<name>A0A498J9X4_MALDO</name>
<dbReference type="Pfam" id="PF09425">
    <property type="entry name" value="Jas_motif"/>
    <property type="match status" value="1"/>
</dbReference>
<keyword evidence="2" id="KW-0539">Nucleus</keyword>